<accession>A0A498R9C2</accession>
<feature type="domain" description="Glycoside hydrolase family 13 N-terminal" evidence="2">
    <location>
        <begin position="56"/>
        <end position="116"/>
    </location>
</feature>
<proteinExistence type="predicted"/>
<protein>
    <submittedName>
        <fullName evidence="3">Immunoglobulin e-set</fullName>
    </submittedName>
</protein>
<dbReference type="RefSeq" id="WP_122628696.1">
    <property type="nucleotide sequence ID" value="NZ_UPPP01000080.1"/>
</dbReference>
<dbReference type="InterPro" id="IPR013783">
    <property type="entry name" value="Ig-like_fold"/>
</dbReference>
<keyword evidence="4" id="KW-1185">Reference proteome</keyword>
<dbReference type="Proteomes" id="UP000277811">
    <property type="component" value="Unassembled WGS sequence"/>
</dbReference>
<dbReference type="EMBL" id="UPPP01000080">
    <property type="protein sequence ID" value="VBB07769.1"/>
    <property type="molecule type" value="Genomic_DNA"/>
</dbReference>
<evidence type="ECO:0000313" key="3">
    <source>
        <dbReference type="EMBL" id="VBB07769.1"/>
    </source>
</evidence>
<evidence type="ECO:0000313" key="4">
    <source>
        <dbReference type="Proteomes" id="UP000277811"/>
    </source>
</evidence>
<dbReference type="InterPro" id="IPR014756">
    <property type="entry name" value="Ig_E-set"/>
</dbReference>
<evidence type="ECO:0000256" key="1">
    <source>
        <dbReference type="SAM" id="SignalP"/>
    </source>
</evidence>
<feature type="chain" id="PRO_5039312457" evidence="1">
    <location>
        <begin position="21"/>
        <end position="139"/>
    </location>
</feature>
<feature type="signal peptide" evidence="1">
    <location>
        <begin position="1"/>
        <end position="20"/>
    </location>
</feature>
<sequence>MRVYKIALASIWMLCVVISAQNIAPALVSAQNAKTLEAAPQDRARMTVLPPYQVLPDNRVTFRLKAPQATSVEVEGEWPGGLEGCSTIPMIKDKQGIWTVTVGPLPSDIWSYSFVVGGVPVMPSFGPFGGPTSLSPAIS</sequence>
<dbReference type="GO" id="GO:0005975">
    <property type="term" value="P:carbohydrate metabolic process"/>
    <property type="evidence" value="ECO:0007669"/>
    <property type="project" value="InterPro"/>
</dbReference>
<dbReference type="OrthoDB" id="9784036at2"/>
<dbReference type="InterPro" id="IPR004193">
    <property type="entry name" value="Glyco_hydro_13_N"/>
</dbReference>
<dbReference type="SUPFAM" id="SSF81296">
    <property type="entry name" value="E set domains"/>
    <property type="match status" value="1"/>
</dbReference>
<dbReference type="Pfam" id="PF02922">
    <property type="entry name" value="CBM_48"/>
    <property type="match status" value="1"/>
</dbReference>
<gene>
    <name evidence="3" type="ORF">LUCI_3034</name>
</gene>
<keyword evidence="1" id="KW-0732">Signal</keyword>
<dbReference type="CDD" id="cd11294">
    <property type="entry name" value="E_set_Esterase_like_N"/>
    <property type="match status" value="1"/>
</dbReference>
<evidence type="ECO:0000259" key="2">
    <source>
        <dbReference type="Pfam" id="PF02922"/>
    </source>
</evidence>
<dbReference type="AlphaFoldDB" id="A0A498R9C2"/>
<dbReference type="Gene3D" id="2.60.40.10">
    <property type="entry name" value="Immunoglobulins"/>
    <property type="match status" value="1"/>
</dbReference>
<name>A0A498R9C2_9FIRM</name>
<organism evidence="3 4">
    <name type="scientific">Lucifera butyrica</name>
    <dbReference type="NCBI Taxonomy" id="1351585"/>
    <lineage>
        <taxon>Bacteria</taxon>
        <taxon>Bacillati</taxon>
        <taxon>Bacillota</taxon>
        <taxon>Negativicutes</taxon>
        <taxon>Veillonellales</taxon>
        <taxon>Veillonellaceae</taxon>
        <taxon>Lucifera</taxon>
    </lineage>
</organism>
<dbReference type="GO" id="GO:0004553">
    <property type="term" value="F:hydrolase activity, hydrolyzing O-glycosyl compounds"/>
    <property type="evidence" value="ECO:0007669"/>
    <property type="project" value="InterPro"/>
</dbReference>
<reference evidence="3 4" key="1">
    <citation type="submission" date="2018-06" db="EMBL/GenBank/DDBJ databases">
        <authorList>
            <person name="Strepis N."/>
        </authorList>
    </citation>
    <scope>NUCLEOTIDE SEQUENCE [LARGE SCALE GENOMIC DNA]</scope>
    <source>
        <strain evidence="3">LUCI</strain>
    </source>
</reference>